<dbReference type="CDD" id="cd23799">
    <property type="entry name" value="UBCc_UBE2J"/>
    <property type="match status" value="1"/>
</dbReference>
<feature type="compositionally biased region" description="Basic and acidic residues" evidence="1">
    <location>
        <begin position="200"/>
        <end position="235"/>
    </location>
</feature>
<dbReference type="Pfam" id="PF00179">
    <property type="entry name" value="UQ_con"/>
    <property type="match status" value="1"/>
</dbReference>
<dbReference type="PANTHER" id="PTHR24067">
    <property type="entry name" value="UBIQUITIN-CONJUGATING ENZYME E2"/>
    <property type="match status" value="1"/>
</dbReference>
<dbReference type="Proteomes" id="UP000614601">
    <property type="component" value="Unassembled WGS sequence"/>
</dbReference>
<comment type="caution">
    <text evidence="4">The sequence shown here is derived from an EMBL/GenBank/DDBJ whole genome shotgun (WGS) entry which is preliminary data.</text>
</comment>
<protein>
    <recommendedName>
        <fullName evidence="3">UBC core domain-containing protein</fullName>
    </recommendedName>
</protein>
<name>A0A811K176_9BILA</name>
<dbReference type="InterPro" id="IPR000608">
    <property type="entry name" value="UBC"/>
</dbReference>
<evidence type="ECO:0000259" key="3">
    <source>
        <dbReference type="PROSITE" id="PS50127"/>
    </source>
</evidence>
<dbReference type="InterPro" id="IPR016135">
    <property type="entry name" value="UBQ-conjugating_enzyme/RWD"/>
</dbReference>
<dbReference type="GO" id="GO:0032446">
    <property type="term" value="P:protein modification by small protein conjugation"/>
    <property type="evidence" value="ECO:0007669"/>
    <property type="project" value="UniProtKB-ARBA"/>
</dbReference>
<feature type="compositionally biased region" description="Low complexity" evidence="1">
    <location>
        <begin position="239"/>
        <end position="265"/>
    </location>
</feature>
<evidence type="ECO:0000256" key="1">
    <source>
        <dbReference type="SAM" id="MobiDB-lite"/>
    </source>
</evidence>
<keyword evidence="2" id="KW-0472">Membrane</keyword>
<keyword evidence="2" id="KW-1133">Transmembrane helix</keyword>
<dbReference type="SMART" id="SM00212">
    <property type="entry name" value="UBCc"/>
    <property type="match status" value="1"/>
</dbReference>
<dbReference type="EMBL" id="CAJFCW020000002">
    <property type="protein sequence ID" value="CAG9088831.1"/>
    <property type="molecule type" value="Genomic_DNA"/>
</dbReference>
<dbReference type="InterPro" id="IPR050113">
    <property type="entry name" value="Ub_conjugating_enzyme"/>
</dbReference>
<dbReference type="SUPFAM" id="SSF54495">
    <property type="entry name" value="UBC-like"/>
    <property type="match status" value="1"/>
</dbReference>
<dbReference type="AlphaFoldDB" id="A0A811K176"/>
<dbReference type="Proteomes" id="UP000783686">
    <property type="component" value="Unassembled WGS sequence"/>
</dbReference>
<accession>A0A811K176</accession>
<dbReference type="PROSITE" id="PS50127">
    <property type="entry name" value="UBC_2"/>
    <property type="match status" value="1"/>
</dbReference>
<dbReference type="FunFam" id="3.10.110.10:FF:000086">
    <property type="entry name" value="Ubiquitin-conjugating enzyme E2 J1"/>
    <property type="match status" value="1"/>
</dbReference>
<keyword evidence="2" id="KW-0812">Transmembrane</keyword>
<feature type="transmembrane region" description="Helical" evidence="2">
    <location>
        <begin position="281"/>
        <end position="302"/>
    </location>
</feature>
<gene>
    <name evidence="4" type="ORF">BOKJ2_LOCUS2583</name>
</gene>
<dbReference type="OrthoDB" id="1158011at2759"/>
<keyword evidence="5" id="KW-1185">Reference proteome</keyword>
<dbReference type="EMBL" id="CAJFDH010000002">
    <property type="protein sequence ID" value="CAD5209244.1"/>
    <property type="molecule type" value="Genomic_DNA"/>
</dbReference>
<evidence type="ECO:0000313" key="5">
    <source>
        <dbReference type="Proteomes" id="UP000614601"/>
    </source>
</evidence>
<organism evidence="4 5">
    <name type="scientific">Bursaphelenchus okinawaensis</name>
    <dbReference type="NCBI Taxonomy" id="465554"/>
    <lineage>
        <taxon>Eukaryota</taxon>
        <taxon>Metazoa</taxon>
        <taxon>Ecdysozoa</taxon>
        <taxon>Nematoda</taxon>
        <taxon>Chromadorea</taxon>
        <taxon>Rhabditida</taxon>
        <taxon>Tylenchina</taxon>
        <taxon>Tylenchomorpha</taxon>
        <taxon>Aphelenchoidea</taxon>
        <taxon>Aphelenchoididae</taxon>
        <taxon>Bursaphelenchus</taxon>
    </lineage>
</organism>
<reference evidence="4" key="1">
    <citation type="submission" date="2020-09" db="EMBL/GenBank/DDBJ databases">
        <authorList>
            <person name="Kikuchi T."/>
        </authorList>
    </citation>
    <scope>NUCLEOTIDE SEQUENCE</scope>
    <source>
        <strain evidence="4">SH1</strain>
    </source>
</reference>
<proteinExistence type="predicted"/>
<dbReference type="Gene3D" id="3.10.110.10">
    <property type="entry name" value="Ubiquitin Conjugating Enzyme"/>
    <property type="match status" value="1"/>
</dbReference>
<feature type="domain" description="UBC core" evidence="3">
    <location>
        <begin position="10"/>
        <end position="160"/>
    </location>
</feature>
<evidence type="ECO:0000313" key="4">
    <source>
        <dbReference type="EMBL" id="CAD5209244.1"/>
    </source>
</evidence>
<feature type="region of interest" description="Disordered" evidence="1">
    <location>
        <begin position="163"/>
        <end position="278"/>
    </location>
</feature>
<sequence length="307" mass="33595">MSSNLNTRSAGVKRLLQEAKELHKPTYMFYAKPLEDNLFEWHFTFRGPPDTDYEGGIYHGRIILPHEYPMKPPNVVLLTPNGRFETHTKICLSISGYHPETWLPSWSIRTAILALIGFFPTDGAGALGSIECSSAVRKRLATQSVETSCETCGCCLKNVLLPTEDSESSQKPSSSGDKSDIPQSSFAAPKPSDGNVPRNSGHDDNLPSGHDDKASSRHDDKASSGQDDKNDKPNESEENPSSSTTTTDESRPSSQNSNRRQSSPPTIRSGQAQRPRPNTPIPLNVMAFGICICFAAFVGLLARKLTF</sequence>
<evidence type="ECO:0000256" key="2">
    <source>
        <dbReference type="SAM" id="Phobius"/>
    </source>
</evidence>